<evidence type="ECO:0000256" key="1">
    <source>
        <dbReference type="SAM" id="Coils"/>
    </source>
</evidence>
<reference evidence="3" key="1">
    <citation type="submission" date="2015-07" db="EMBL/GenBank/DDBJ databases">
        <title>Near-Complete Genome Sequence of the Cellulolytic Bacterium Bacteroides (Pseudobacteroides) cellulosolvens ATCC 35603.</title>
        <authorList>
            <person name="Dassa B."/>
            <person name="Utturkar S.M."/>
            <person name="Klingeman D.M."/>
            <person name="Hurt R.A."/>
            <person name="Keller M."/>
            <person name="Xu J."/>
            <person name="Reddy Y.H.K."/>
            <person name="Borovok I."/>
            <person name="Grinberg I.R."/>
            <person name="Lamed R."/>
            <person name="Zhivin O."/>
            <person name="Bayer E.A."/>
            <person name="Brown S.D."/>
        </authorList>
    </citation>
    <scope>NUCLEOTIDE SEQUENCE [LARGE SCALE GENOMIC DNA]</scope>
    <source>
        <strain evidence="3">DSM 2933</strain>
    </source>
</reference>
<comment type="caution">
    <text evidence="2">The sequence shown here is derived from an EMBL/GenBank/DDBJ whole genome shotgun (WGS) entry which is preliminary data.</text>
</comment>
<evidence type="ECO:0000313" key="3">
    <source>
        <dbReference type="Proteomes" id="UP000036923"/>
    </source>
</evidence>
<dbReference type="RefSeq" id="WP_010244652.1">
    <property type="nucleotide sequence ID" value="NZ_JQKC01000005.1"/>
</dbReference>
<dbReference type="EMBL" id="LGTC01000001">
    <property type="protein sequence ID" value="KNY29058.1"/>
    <property type="molecule type" value="Genomic_DNA"/>
</dbReference>
<name>A0A0L6JTB3_9FIRM</name>
<proteinExistence type="predicted"/>
<gene>
    <name evidence="2" type="ORF">Bccel_4332</name>
</gene>
<dbReference type="eggNOG" id="ENOG5033Q7X">
    <property type="taxonomic scope" value="Bacteria"/>
</dbReference>
<dbReference type="Proteomes" id="UP000036923">
    <property type="component" value="Unassembled WGS sequence"/>
</dbReference>
<sequence>MKRHIGNDDVMLITREAVKGLAGKDINEPKIRRRLNRIMECPVKISVDNFTFWVDPDYIAYSKGGGDCHYIFARKSFIRRELEDFNKALEKLADEEVQKRDQYIAIIHQFRALIEEAEKKEVGHYLDKAYEKLFDKSLLKISGDFFNGVGKDA</sequence>
<dbReference type="STRING" id="398512.Bccel_4332"/>
<protein>
    <submittedName>
        <fullName evidence="2">Uncharacterized protein</fullName>
    </submittedName>
</protein>
<dbReference type="AlphaFoldDB" id="A0A0L6JTB3"/>
<feature type="coiled-coil region" evidence="1">
    <location>
        <begin position="75"/>
        <end position="102"/>
    </location>
</feature>
<keyword evidence="3" id="KW-1185">Reference proteome</keyword>
<keyword evidence="1" id="KW-0175">Coiled coil</keyword>
<organism evidence="2 3">
    <name type="scientific">Pseudobacteroides cellulosolvens ATCC 35603 = DSM 2933</name>
    <dbReference type="NCBI Taxonomy" id="398512"/>
    <lineage>
        <taxon>Bacteria</taxon>
        <taxon>Bacillati</taxon>
        <taxon>Bacillota</taxon>
        <taxon>Clostridia</taxon>
        <taxon>Eubacteriales</taxon>
        <taxon>Oscillospiraceae</taxon>
        <taxon>Pseudobacteroides</taxon>
    </lineage>
</organism>
<dbReference type="OrthoDB" id="9862343at2"/>
<evidence type="ECO:0000313" key="2">
    <source>
        <dbReference type="EMBL" id="KNY29058.1"/>
    </source>
</evidence>
<accession>A0A0L6JTB3</accession>